<evidence type="ECO:0000313" key="11">
    <source>
        <dbReference type="Proteomes" id="UP001310022"/>
    </source>
</evidence>
<name>A0AAN4W4T5_9BACT</name>
<dbReference type="SMART" id="SM00710">
    <property type="entry name" value="PbH1"/>
    <property type="match status" value="3"/>
</dbReference>
<proteinExistence type="predicted"/>
<dbReference type="Pfam" id="PF23763">
    <property type="entry name" value="Beta-barrel_GLAA-B_I"/>
    <property type="match status" value="1"/>
</dbReference>
<feature type="domain" description="GLAA-B beta-barrel" evidence="9">
    <location>
        <begin position="376"/>
        <end position="444"/>
    </location>
</feature>
<keyword evidence="6" id="KW-0326">Glycosidase</keyword>
<reference evidence="10 11" key="1">
    <citation type="submission" date="2021-12" db="EMBL/GenBank/DDBJ databases">
        <title>Genome sequencing of bacteria with rrn-lacking chromosome and rrn-plasmid.</title>
        <authorList>
            <person name="Anda M."/>
            <person name="Iwasaki W."/>
        </authorList>
    </citation>
    <scope>NUCLEOTIDE SEQUENCE [LARGE SCALE GENOMIC DNA]</scope>
    <source>
        <strain evidence="10 11">NBRC 15940</strain>
    </source>
</reference>
<dbReference type="Pfam" id="PF23764">
    <property type="entry name" value="Beta-barrel_GLAA-B_II"/>
    <property type="match status" value="1"/>
</dbReference>
<dbReference type="InterPro" id="IPR057275">
    <property type="entry name" value="Beta-barrel_GLAA-B_I"/>
</dbReference>
<evidence type="ECO:0000256" key="3">
    <source>
        <dbReference type="ARBA" id="ARBA00022729"/>
    </source>
</evidence>
<dbReference type="AlphaFoldDB" id="A0AAN4W4T5"/>
<dbReference type="RefSeq" id="WP_338239361.1">
    <property type="nucleotide sequence ID" value="NZ_BQKE01000004.1"/>
</dbReference>
<comment type="catalytic activity">
    <reaction evidence="2">
        <text>Hydrolysis of terminal, non-reducing branched (1-&gt;3)-alpha-D-galactosidic residues, producing free D-galactose.</text>
        <dbReference type="EC" id="3.2.1.n1"/>
    </reaction>
</comment>
<evidence type="ECO:0000256" key="2">
    <source>
        <dbReference type="ARBA" id="ARBA00001271"/>
    </source>
</evidence>
<dbReference type="InterPro" id="IPR006626">
    <property type="entry name" value="PbH1"/>
</dbReference>
<evidence type="ECO:0000256" key="5">
    <source>
        <dbReference type="ARBA" id="ARBA00022801"/>
    </source>
</evidence>
<evidence type="ECO:0000259" key="7">
    <source>
        <dbReference type="Pfam" id="PF13229"/>
    </source>
</evidence>
<dbReference type="InterPro" id="IPR056441">
    <property type="entry name" value="Beta-barrel_GLAA-B_II"/>
</dbReference>
<gene>
    <name evidence="10" type="primary">glaA</name>
    <name evidence="10" type="ORF">PEDI_48440</name>
</gene>
<evidence type="ECO:0000259" key="9">
    <source>
        <dbReference type="Pfam" id="PF23764"/>
    </source>
</evidence>
<dbReference type="InterPro" id="IPR011050">
    <property type="entry name" value="Pectin_lyase_fold/virulence"/>
</dbReference>
<organism evidence="10 11">
    <name type="scientific">Persicobacter diffluens</name>
    <dbReference type="NCBI Taxonomy" id="981"/>
    <lineage>
        <taxon>Bacteria</taxon>
        <taxon>Pseudomonadati</taxon>
        <taxon>Bacteroidota</taxon>
        <taxon>Cytophagia</taxon>
        <taxon>Cytophagales</taxon>
        <taxon>Persicobacteraceae</taxon>
        <taxon>Persicobacter</taxon>
    </lineage>
</organism>
<dbReference type="Gene3D" id="2.160.20.10">
    <property type="entry name" value="Single-stranded right-handed beta-helix, Pectin lyase-like"/>
    <property type="match status" value="2"/>
</dbReference>
<dbReference type="InterPro" id="IPR039448">
    <property type="entry name" value="Beta_helix"/>
</dbReference>
<evidence type="ECO:0000256" key="6">
    <source>
        <dbReference type="ARBA" id="ARBA00023295"/>
    </source>
</evidence>
<evidence type="ECO:0000259" key="8">
    <source>
        <dbReference type="Pfam" id="PF23763"/>
    </source>
</evidence>
<dbReference type="InterPro" id="IPR012334">
    <property type="entry name" value="Pectin_lyas_fold"/>
</dbReference>
<comment type="catalytic activity">
    <reaction evidence="1">
        <text>Hydrolysis of terminal, non-reducing alpha-D-galactose residues in alpha-D-galactosides, including galactose oligosaccharides, galactomannans and galactolipids.</text>
        <dbReference type="EC" id="3.2.1.22"/>
    </reaction>
</comment>
<feature type="domain" description="Right handed beta helix" evidence="7">
    <location>
        <begin position="449"/>
        <end position="609"/>
    </location>
</feature>
<dbReference type="GO" id="GO:0004557">
    <property type="term" value="F:alpha-galactosidase activity"/>
    <property type="evidence" value="ECO:0007669"/>
    <property type="project" value="UniProtKB-EC"/>
</dbReference>
<dbReference type="Pfam" id="PF13229">
    <property type="entry name" value="Beta_helix"/>
    <property type="match status" value="1"/>
</dbReference>
<accession>A0AAN4W4T5</accession>
<evidence type="ECO:0000256" key="4">
    <source>
        <dbReference type="ARBA" id="ARBA00022737"/>
    </source>
</evidence>
<dbReference type="SUPFAM" id="SSF51126">
    <property type="entry name" value="Pectin lyase-like"/>
    <property type="match status" value="1"/>
</dbReference>
<feature type="domain" description="GLAA-B beta-barrel" evidence="8">
    <location>
        <begin position="139"/>
        <end position="265"/>
    </location>
</feature>
<dbReference type="EMBL" id="BQKE01000004">
    <property type="protein sequence ID" value="GJM64292.1"/>
    <property type="molecule type" value="Genomic_DNA"/>
</dbReference>
<keyword evidence="11" id="KW-1185">Reference proteome</keyword>
<dbReference type="Proteomes" id="UP001310022">
    <property type="component" value="Unassembled WGS sequence"/>
</dbReference>
<evidence type="ECO:0000313" key="10">
    <source>
        <dbReference type="EMBL" id="GJM64292.1"/>
    </source>
</evidence>
<protein>
    <submittedName>
        <fullName evidence="10">Alpha-1,3-galactosidase A</fullName>
    </submittedName>
</protein>
<keyword evidence="4" id="KW-0677">Repeat</keyword>
<comment type="caution">
    <text evidence="10">The sequence shown here is derived from an EMBL/GenBank/DDBJ whole genome shotgun (WGS) entry which is preliminary data.</text>
</comment>
<sequence length="631" mass="72487">MSTMSFSVFFRRITLFLFSIFFTHSISATHIRLSSDHDRTPEVLSIVQSLPKSGGEITFEKGIYHFYPDRAFEKFCFISNHSDEFTRTAFPLLDFKNLTIDGKGSTFIFHGVMIPFLLENSENIEIKNVSIDWEIPFHSQGKIVAHHTEENAFDMEISKEYPYEIRNGELIFVKDYLEHNMHEGILFDPERKAIAYNTRRYTPLALEGKVKSQFGVKDIPYEYETDPRTALHWFRGKEHRMHVEEIKPGLVRVFNSKKALPPIGMMYACKGDFTNNRIAPAFRLNQCKDITIKDINIYHAGGMGFIADNSENLTIDGLVIEAHQGRMVSTTADATHFVGCKGKITIKNSAFSHMLDDGVNIHGAYQRIVEILDEHTIGVRMGHLQQMGYEIAQKGEKIGLVNLEESFFPYQELTVKKLEPVNKRYHKITFEEALPKSVAIGQLIENTDKTPEVEIYNCRFTNNRARGVIVSSPRKVRVHNNYFSTDMSAMFFVVANKYWYESGSATDFEIYDNTFEDCVYGGSNHGVIRFHTNDPSPLYAFLNVKIYNNEFIHFDNRILEITNAENLLFEGNSIQTSNTFPKLFPKQPVITIQRSKNLTFKRNTYLGTAKEMIRADEVSTYSSDFKSPVSQ</sequence>
<evidence type="ECO:0000256" key="1">
    <source>
        <dbReference type="ARBA" id="ARBA00001255"/>
    </source>
</evidence>
<keyword evidence="3" id="KW-0732">Signal</keyword>
<keyword evidence="5" id="KW-0378">Hydrolase</keyword>